<dbReference type="CDD" id="cd00761">
    <property type="entry name" value="Glyco_tranf_GTA_type"/>
    <property type="match status" value="1"/>
</dbReference>
<dbReference type="SUPFAM" id="SSF53448">
    <property type="entry name" value="Nucleotide-diphospho-sugar transferases"/>
    <property type="match status" value="1"/>
</dbReference>
<reference evidence="3" key="4">
    <citation type="submission" date="2019-03" db="EMBL/GenBank/DDBJ databases">
        <authorList>
            <person name="Huang Y."/>
        </authorList>
    </citation>
    <scope>NUCLEOTIDE SEQUENCE</scope>
    <source>
        <strain evidence="3">JCM 16608</strain>
    </source>
</reference>
<evidence type="ECO:0000313" key="2">
    <source>
        <dbReference type="EMBL" id="GGD13915.1"/>
    </source>
</evidence>
<proteinExistence type="predicted"/>
<accession>A0A4P7UGA0</accession>
<dbReference type="EMBL" id="CP038462">
    <property type="protein sequence ID" value="QCC78288.1"/>
    <property type="molecule type" value="Genomic_DNA"/>
</dbReference>
<dbReference type="Proteomes" id="UP000297025">
    <property type="component" value="Chromosome"/>
</dbReference>
<dbReference type="RefSeq" id="WP_135833325.1">
    <property type="nucleotide sequence ID" value="NZ_BMCK01000001.1"/>
</dbReference>
<dbReference type="OrthoDB" id="2676521at2"/>
<protein>
    <submittedName>
        <fullName evidence="3">Glycosyltransferase family 2 protein</fullName>
    </submittedName>
</protein>
<reference evidence="2" key="2">
    <citation type="journal article" date="2014" name="Int. J. Syst. Evol. Microbiol.">
        <title>Complete genome of a new Firmicutes species belonging to the dominant human colonic microbiota ('Ruminococcus bicirculans') reveals two chromosomes and a selective capacity to utilize plant glucans.</title>
        <authorList>
            <consortium name="NISC Comparative Sequencing Program"/>
            <person name="Wegmann U."/>
            <person name="Louis P."/>
            <person name="Goesmann A."/>
            <person name="Henrissat B."/>
            <person name="Duncan S.H."/>
            <person name="Flint H.J."/>
        </authorList>
    </citation>
    <scope>NUCLEOTIDE SEQUENCE</scope>
    <source>
        <strain evidence="2">CCM 7403</strain>
    </source>
</reference>
<dbReference type="AlphaFoldDB" id="A0A4P7UGA0"/>
<keyword evidence="5" id="KW-1185">Reference proteome</keyword>
<reference evidence="5" key="3">
    <citation type="journal article" date="2019" name="Int. J. Syst. Evol. Microbiol.">
        <title>The Global Catalogue of Microorganisms (GCM) 10K type strain sequencing project: providing services to taxonomists for standard genome sequencing and annotation.</title>
        <authorList>
            <consortium name="The Broad Institute Genomics Platform"/>
            <consortium name="The Broad Institute Genome Sequencing Center for Infectious Disease"/>
            <person name="Wu L."/>
            <person name="Ma J."/>
        </authorList>
    </citation>
    <scope>NUCLEOTIDE SEQUENCE [LARGE SCALE GENOMIC DNA]</scope>
    <source>
        <strain evidence="5">CCM 7403</strain>
    </source>
</reference>
<reference evidence="2" key="5">
    <citation type="submission" date="2024-05" db="EMBL/GenBank/DDBJ databases">
        <authorList>
            <person name="Sun Q."/>
            <person name="Sedlacek I."/>
        </authorList>
    </citation>
    <scope>NUCLEOTIDE SEQUENCE</scope>
    <source>
        <strain evidence="2">CCM 7403</strain>
    </source>
</reference>
<reference evidence="3 4" key="1">
    <citation type="journal article" date="2008" name="Int. J. Syst. Evol. Microbiol.">
        <title>Nocardioides daphniae sp. nov., isolated from Daphnia cucullata (Crustacea: Cladocera).</title>
        <authorList>
            <person name="Toth E.M."/>
            <person name="Keki Z."/>
            <person name="Homonnay Z.G."/>
            <person name="Borsodi A.K."/>
            <person name="Marialigeti K."/>
            <person name="Schumann P."/>
        </authorList>
    </citation>
    <scope>NUCLEOTIDE SEQUENCE [LARGE SCALE GENOMIC DNA]</scope>
    <source>
        <strain evidence="3 4">JCM 16608</strain>
    </source>
</reference>
<dbReference type="Pfam" id="PF00535">
    <property type="entry name" value="Glycos_transf_2"/>
    <property type="match status" value="1"/>
</dbReference>
<name>A0A4P7UGA0_9ACTN</name>
<dbReference type="PANTHER" id="PTHR22916">
    <property type="entry name" value="GLYCOSYLTRANSFERASE"/>
    <property type="match status" value="1"/>
</dbReference>
<organism evidence="3 4">
    <name type="scientific">Nocardioides daphniae</name>
    <dbReference type="NCBI Taxonomy" id="402297"/>
    <lineage>
        <taxon>Bacteria</taxon>
        <taxon>Bacillati</taxon>
        <taxon>Actinomycetota</taxon>
        <taxon>Actinomycetes</taxon>
        <taxon>Propionibacteriales</taxon>
        <taxon>Nocardioidaceae</taxon>
        <taxon>Nocardioides</taxon>
    </lineage>
</organism>
<evidence type="ECO:0000313" key="5">
    <source>
        <dbReference type="Proteomes" id="UP000630594"/>
    </source>
</evidence>
<sequence>MKWPRKRRPTVGVVVPAWGVERWLPATLDSLLAQSHRAWRAVVVDDGSPDRSGEIAEAYAARDPRITVLHTDNGGLGAARNRGTAVVEGDYLAFVDSDDVLPPDSFATSVATLEASGSDFLAACLLRVEAEPPAGRGVAVPPWMARMHSPALTGARIEDRPEILGDVFAHNKMFRRSFWDREQLAWPEGVRYEDQPTTTRAFLAGRFDVTPQVVYHWQIRTDGTSITQQRSSLTDLADRWATKRMALDSVTAHGDATVTRVFRTKVLPGDLWVYLHAVPDCSQEWWTVLREGILEFWGPDGLRESILSPAMRLAAWLVTQDRRSDAERFVTYVRSLDGRPVPRTPDGSALDVPADVLPVGSVPPERLVLAG</sequence>
<dbReference type="InterPro" id="IPR001173">
    <property type="entry name" value="Glyco_trans_2-like"/>
</dbReference>
<dbReference type="Proteomes" id="UP000630594">
    <property type="component" value="Unassembled WGS sequence"/>
</dbReference>
<evidence type="ECO:0000313" key="4">
    <source>
        <dbReference type="Proteomes" id="UP000297025"/>
    </source>
</evidence>
<gene>
    <name evidence="3" type="ORF">E2C04_15800</name>
    <name evidence="2" type="ORF">GCM10007231_11210</name>
</gene>
<evidence type="ECO:0000313" key="3">
    <source>
        <dbReference type="EMBL" id="QCC78288.1"/>
    </source>
</evidence>
<dbReference type="EMBL" id="BMCK01000001">
    <property type="protein sequence ID" value="GGD13915.1"/>
    <property type="molecule type" value="Genomic_DNA"/>
</dbReference>
<dbReference type="Gene3D" id="3.90.550.10">
    <property type="entry name" value="Spore Coat Polysaccharide Biosynthesis Protein SpsA, Chain A"/>
    <property type="match status" value="1"/>
</dbReference>
<dbReference type="PANTHER" id="PTHR22916:SF3">
    <property type="entry name" value="UDP-GLCNAC:BETAGAL BETA-1,3-N-ACETYLGLUCOSAMINYLTRANSFERASE-LIKE PROTEIN 1"/>
    <property type="match status" value="1"/>
</dbReference>
<dbReference type="InterPro" id="IPR029044">
    <property type="entry name" value="Nucleotide-diphossugar_trans"/>
</dbReference>
<evidence type="ECO:0000259" key="1">
    <source>
        <dbReference type="Pfam" id="PF00535"/>
    </source>
</evidence>
<dbReference type="GO" id="GO:0016758">
    <property type="term" value="F:hexosyltransferase activity"/>
    <property type="evidence" value="ECO:0007669"/>
    <property type="project" value="UniProtKB-ARBA"/>
</dbReference>
<feature type="domain" description="Glycosyltransferase 2-like" evidence="1">
    <location>
        <begin position="13"/>
        <end position="177"/>
    </location>
</feature>
<keyword evidence="3" id="KW-0808">Transferase</keyword>
<dbReference type="KEGG" id="ndp:E2C04_15800"/>